<dbReference type="GO" id="GO:0003755">
    <property type="term" value="F:peptidyl-prolyl cis-trans isomerase activity"/>
    <property type="evidence" value="ECO:0007669"/>
    <property type="project" value="UniProtKB-EC"/>
</dbReference>
<evidence type="ECO:0000313" key="7">
    <source>
        <dbReference type="Proteomes" id="UP001445076"/>
    </source>
</evidence>
<proteinExistence type="predicted"/>
<dbReference type="InterPro" id="IPR050754">
    <property type="entry name" value="FKBP4/5/8-like"/>
</dbReference>
<evidence type="ECO:0000256" key="1">
    <source>
        <dbReference type="ARBA" id="ARBA00000971"/>
    </source>
</evidence>
<dbReference type="PANTHER" id="PTHR46512:SF9">
    <property type="entry name" value="PEPTIDYLPROLYL ISOMERASE"/>
    <property type="match status" value="1"/>
</dbReference>
<dbReference type="SMART" id="SM00028">
    <property type="entry name" value="TPR"/>
    <property type="match status" value="2"/>
</dbReference>
<dbReference type="InterPro" id="IPR011990">
    <property type="entry name" value="TPR-like_helical_dom_sf"/>
</dbReference>
<accession>A0AAW0VPF3</accession>
<reference evidence="6 7" key="1">
    <citation type="journal article" date="2024" name="BMC Genomics">
        <title>Genome assembly of redclaw crayfish (Cherax quadricarinatus) provides insights into its immune adaptation and hypoxia tolerance.</title>
        <authorList>
            <person name="Liu Z."/>
            <person name="Zheng J."/>
            <person name="Li H."/>
            <person name="Fang K."/>
            <person name="Wang S."/>
            <person name="He J."/>
            <person name="Zhou D."/>
            <person name="Weng S."/>
            <person name="Chi M."/>
            <person name="Gu Z."/>
            <person name="He J."/>
            <person name="Li F."/>
            <person name="Wang M."/>
        </authorList>
    </citation>
    <scope>NUCLEOTIDE SEQUENCE [LARGE SCALE GENOMIC DNA]</scope>
    <source>
        <strain evidence="6">ZL_2023a</strain>
    </source>
</reference>
<name>A0AAW0VPF3_CHEQU</name>
<comment type="caution">
    <text evidence="6">The sequence shown here is derived from an EMBL/GenBank/DDBJ whole genome shotgun (WGS) entry which is preliminary data.</text>
</comment>
<feature type="non-terminal residue" evidence="6">
    <location>
        <position position="147"/>
    </location>
</feature>
<dbReference type="EC" id="5.2.1.8" evidence="2"/>
<protein>
    <recommendedName>
        <fullName evidence="2">peptidylprolyl isomerase</fullName>
        <ecNumber evidence="2">5.2.1.8</ecNumber>
    </recommendedName>
    <alternativeName>
        <fullName evidence="5">Rotamase</fullName>
    </alternativeName>
</protein>
<dbReference type="SUPFAM" id="SSF48452">
    <property type="entry name" value="TPR-like"/>
    <property type="match status" value="1"/>
</dbReference>
<dbReference type="EMBL" id="JARKIK010004519">
    <property type="protein sequence ID" value="KAK8718705.1"/>
    <property type="molecule type" value="Genomic_DNA"/>
</dbReference>
<evidence type="ECO:0000313" key="6">
    <source>
        <dbReference type="EMBL" id="KAK8718705.1"/>
    </source>
</evidence>
<organism evidence="6 7">
    <name type="scientific">Cherax quadricarinatus</name>
    <name type="common">Australian red claw crayfish</name>
    <dbReference type="NCBI Taxonomy" id="27406"/>
    <lineage>
        <taxon>Eukaryota</taxon>
        <taxon>Metazoa</taxon>
        <taxon>Ecdysozoa</taxon>
        <taxon>Arthropoda</taxon>
        <taxon>Crustacea</taxon>
        <taxon>Multicrustacea</taxon>
        <taxon>Malacostraca</taxon>
        <taxon>Eumalacostraca</taxon>
        <taxon>Eucarida</taxon>
        <taxon>Decapoda</taxon>
        <taxon>Pleocyemata</taxon>
        <taxon>Astacidea</taxon>
        <taxon>Parastacoidea</taxon>
        <taxon>Parastacidae</taxon>
        <taxon>Cherax</taxon>
    </lineage>
</organism>
<sequence>MAASDFAFRMSEENVLEKLVKAKEFKQNGNNHFKQKEVKKAIQNYHRGLMYVKGMNQDINPTKLLSKRQSTPVVSQEVRDEIAALSADLHNNIAACLLKQEPVRYERVIECCEEVTKLQPDNVKGWYRLGFAHFNLRNYDTAKEAVI</sequence>
<comment type="catalytic activity">
    <reaction evidence="1">
        <text>[protein]-peptidylproline (omega=180) = [protein]-peptidylproline (omega=0)</text>
        <dbReference type="Rhea" id="RHEA:16237"/>
        <dbReference type="Rhea" id="RHEA-COMP:10747"/>
        <dbReference type="Rhea" id="RHEA-COMP:10748"/>
        <dbReference type="ChEBI" id="CHEBI:83833"/>
        <dbReference type="ChEBI" id="CHEBI:83834"/>
        <dbReference type="EC" id="5.2.1.8"/>
    </reaction>
</comment>
<gene>
    <name evidence="6" type="ORF">OTU49_014529</name>
</gene>
<dbReference type="PANTHER" id="PTHR46512">
    <property type="entry name" value="PEPTIDYLPROLYL ISOMERASE"/>
    <property type="match status" value="1"/>
</dbReference>
<dbReference type="Gene3D" id="1.25.40.10">
    <property type="entry name" value="Tetratricopeptide repeat domain"/>
    <property type="match status" value="1"/>
</dbReference>
<keyword evidence="3" id="KW-0697">Rotamase</keyword>
<dbReference type="Pfam" id="PF13431">
    <property type="entry name" value="TPR_17"/>
    <property type="match status" value="1"/>
</dbReference>
<keyword evidence="7" id="KW-1185">Reference proteome</keyword>
<evidence type="ECO:0000256" key="5">
    <source>
        <dbReference type="ARBA" id="ARBA00029569"/>
    </source>
</evidence>
<evidence type="ECO:0000256" key="3">
    <source>
        <dbReference type="ARBA" id="ARBA00023110"/>
    </source>
</evidence>
<evidence type="ECO:0000256" key="2">
    <source>
        <dbReference type="ARBA" id="ARBA00013194"/>
    </source>
</evidence>
<dbReference type="Proteomes" id="UP001445076">
    <property type="component" value="Unassembled WGS sequence"/>
</dbReference>
<dbReference type="InterPro" id="IPR019734">
    <property type="entry name" value="TPR_rpt"/>
</dbReference>
<evidence type="ECO:0000256" key="4">
    <source>
        <dbReference type="ARBA" id="ARBA00023235"/>
    </source>
</evidence>
<dbReference type="AlphaFoldDB" id="A0AAW0VPF3"/>
<keyword evidence="4" id="KW-0413">Isomerase</keyword>